<feature type="transmembrane region" description="Helical" evidence="1">
    <location>
        <begin position="225"/>
        <end position="244"/>
    </location>
</feature>
<keyword evidence="1" id="KW-0812">Transmembrane</keyword>
<comment type="caution">
    <text evidence="2">The sequence shown here is derived from an EMBL/GenBank/DDBJ whole genome shotgun (WGS) entry which is preliminary data.</text>
</comment>
<evidence type="ECO:0000313" key="3">
    <source>
        <dbReference type="Proteomes" id="UP000295696"/>
    </source>
</evidence>
<evidence type="ECO:0000313" key="2">
    <source>
        <dbReference type="EMBL" id="TCS60269.1"/>
    </source>
</evidence>
<dbReference type="AlphaFoldDB" id="A0A4R3J360"/>
<keyword evidence="3" id="KW-1185">Reference proteome</keyword>
<dbReference type="RefSeq" id="WP_132247378.1">
    <property type="nucleotide sequence ID" value="NZ_SLZU01000015.1"/>
</dbReference>
<dbReference type="Proteomes" id="UP000295696">
    <property type="component" value="Unassembled WGS sequence"/>
</dbReference>
<proteinExistence type="predicted"/>
<feature type="transmembrane region" description="Helical" evidence="1">
    <location>
        <begin position="7"/>
        <end position="28"/>
    </location>
</feature>
<accession>A0A4R3J360</accession>
<keyword evidence="1" id="KW-0472">Membrane</keyword>
<dbReference type="EMBL" id="SLZU01000015">
    <property type="protein sequence ID" value="TCS60269.1"/>
    <property type="molecule type" value="Genomic_DNA"/>
</dbReference>
<feature type="transmembrane region" description="Helical" evidence="1">
    <location>
        <begin position="139"/>
        <end position="162"/>
    </location>
</feature>
<feature type="transmembrane region" description="Helical" evidence="1">
    <location>
        <begin position="110"/>
        <end position="133"/>
    </location>
</feature>
<feature type="transmembrane region" description="Helical" evidence="1">
    <location>
        <begin position="69"/>
        <end position="89"/>
    </location>
</feature>
<name>A0A4R3J360_9RHOB</name>
<keyword evidence="1" id="KW-1133">Transmembrane helix</keyword>
<gene>
    <name evidence="2" type="ORF">EDD52_11589</name>
</gene>
<reference evidence="2 3" key="1">
    <citation type="submission" date="2019-03" db="EMBL/GenBank/DDBJ databases">
        <title>Genomic Encyclopedia of Type Strains, Phase IV (KMG-IV): sequencing the most valuable type-strain genomes for metagenomic binning, comparative biology and taxonomic classification.</title>
        <authorList>
            <person name="Goeker M."/>
        </authorList>
    </citation>
    <scope>NUCLEOTIDE SEQUENCE [LARGE SCALE GENOMIC DNA]</scope>
    <source>
        <strain evidence="2 3">DSM 104836</strain>
    </source>
</reference>
<sequence length="252" mass="28290">MDWTGLGFSVAVGGMIAGILTALDALLLTRQIAWLNNLALRWYFYMDDLRLPNLAKIAVLRLERISKLLIFYIYPVVLIPTATSIYYVIAHQVDVGAFEFFYMQIFSRPLVLLTFPFVLGLTTLIPFMLALSLSVKTRYFPLVAVSLCSIGLYFCIKAIVLLRDIIEMGGDDIMFFIFIAIICATAPVLIYLGLVFAMLLLYASFHLFKLTTCHLLELSFEKKTIFAHLGVLIALLVVVGKGLLEVKKLMLG</sequence>
<feature type="transmembrane region" description="Helical" evidence="1">
    <location>
        <begin position="174"/>
        <end position="205"/>
    </location>
</feature>
<evidence type="ECO:0000256" key="1">
    <source>
        <dbReference type="SAM" id="Phobius"/>
    </source>
</evidence>
<organism evidence="2 3">
    <name type="scientific">Primorskyibacter sedentarius</name>
    <dbReference type="NCBI Taxonomy" id="745311"/>
    <lineage>
        <taxon>Bacteria</taxon>
        <taxon>Pseudomonadati</taxon>
        <taxon>Pseudomonadota</taxon>
        <taxon>Alphaproteobacteria</taxon>
        <taxon>Rhodobacterales</taxon>
        <taxon>Roseobacteraceae</taxon>
        <taxon>Primorskyibacter</taxon>
    </lineage>
</organism>
<protein>
    <submittedName>
        <fullName evidence="2">Uncharacterized protein</fullName>
    </submittedName>
</protein>